<keyword evidence="3" id="KW-1185">Reference proteome</keyword>
<dbReference type="RefSeq" id="WP_220620535.1">
    <property type="nucleotide sequence ID" value="NZ_RKLR01000017.1"/>
</dbReference>
<dbReference type="InterPro" id="IPR043519">
    <property type="entry name" value="NT_sf"/>
</dbReference>
<reference evidence="2 3" key="1">
    <citation type="submission" date="2021-06" db="EMBL/GenBank/DDBJ databases">
        <title>Halomicroarcula sp. a new haloarchaeum isolated from saline soil.</title>
        <authorList>
            <person name="Duran-Viseras A."/>
            <person name="Sanchez-Porro C."/>
            <person name="Ventosa A."/>
        </authorList>
    </citation>
    <scope>NUCLEOTIDE SEQUENCE [LARGE SCALE GENOMIC DNA]</scope>
    <source>
        <strain evidence="2 3">F13</strain>
    </source>
</reference>
<dbReference type="Proteomes" id="UP001430377">
    <property type="component" value="Unassembled WGS sequence"/>
</dbReference>
<protein>
    <recommendedName>
        <fullName evidence="1">DUF6036 domain-containing protein</fullName>
    </recommendedName>
</protein>
<name>A0AAW4PYE6_9EURY</name>
<organism evidence="2 3">
    <name type="scientific">Haloarcula rubra</name>
    <dbReference type="NCBI Taxonomy" id="2487747"/>
    <lineage>
        <taxon>Archaea</taxon>
        <taxon>Methanobacteriati</taxon>
        <taxon>Methanobacteriota</taxon>
        <taxon>Stenosarchaea group</taxon>
        <taxon>Halobacteria</taxon>
        <taxon>Halobacteriales</taxon>
        <taxon>Haloarculaceae</taxon>
        <taxon>Haloarcula</taxon>
    </lineage>
</organism>
<evidence type="ECO:0000313" key="2">
    <source>
        <dbReference type="EMBL" id="MBX0325674.1"/>
    </source>
</evidence>
<dbReference type="SUPFAM" id="SSF81301">
    <property type="entry name" value="Nucleotidyltransferase"/>
    <property type="match status" value="1"/>
</dbReference>
<proteinExistence type="predicted"/>
<evidence type="ECO:0000313" key="3">
    <source>
        <dbReference type="Proteomes" id="UP001430377"/>
    </source>
</evidence>
<dbReference type="Pfam" id="PF19502">
    <property type="entry name" value="DUF6036"/>
    <property type="match status" value="1"/>
</dbReference>
<dbReference type="AlphaFoldDB" id="A0AAW4PYE6"/>
<gene>
    <name evidence="2" type="ORF">EGH21_21900</name>
</gene>
<feature type="domain" description="DUF6036" evidence="1">
    <location>
        <begin position="13"/>
        <end position="182"/>
    </location>
</feature>
<dbReference type="Gene3D" id="3.30.460.40">
    <property type="match status" value="1"/>
</dbReference>
<evidence type="ECO:0000259" key="1">
    <source>
        <dbReference type="Pfam" id="PF19502"/>
    </source>
</evidence>
<comment type="caution">
    <text evidence="2">The sequence shown here is derived from an EMBL/GenBank/DDBJ whole genome shotgun (WGS) entry which is preliminary data.</text>
</comment>
<dbReference type="EMBL" id="RKLR01000017">
    <property type="protein sequence ID" value="MBX0325674.1"/>
    <property type="molecule type" value="Genomic_DNA"/>
</dbReference>
<sequence length="291" mass="33223">MSDEQRYSSRDDIMETLEKIDGQLEQEAVVYLLGGGAMALETVKPATKDIDLLTPTNEYYRRIRATLLELGFEPKEHTEPDYDSLGATSVLKYNEGHIDLFDRQVMSKLSLSEGMQTRSESVFEGERLTVYRLSWVDITLFKSMTPRDDDRNDVEALIARGIDFDVLAAEIDDQLPLNYGVDEYEWIVQDAKKHPIFQLESTFTDIEGLPNDLVEKVQRLADLVDAERALFYELRSRESVEKASFIAEFAPDTYSTEEQLRAGLTRLEEKGLVEVNSGQVVFVTDPLQEQE</sequence>
<accession>A0AAW4PYE6</accession>
<dbReference type="InterPro" id="IPR045792">
    <property type="entry name" value="DUF6036"/>
</dbReference>